<gene>
    <name evidence="1" type="ordered locus">HacjB3_12710</name>
    <name evidence="2" type="ORF">C497_07914</name>
</gene>
<dbReference type="PATRIC" id="fig|795797.18.peg.2544"/>
<proteinExistence type="predicted"/>
<dbReference type="GeneID" id="54763667"/>
<dbReference type="KEGG" id="hje:HacjB3_12710"/>
<dbReference type="Proteomes" id="UP000000390">
    <property type="component" value="Chromosome"/>
</dbReference>
<evidence type="ECO:0000313" key="1">
    <source>
        <dbReference type="EMBL" id="ADJ15923.1"/>
    </source>
</evidence>
<evidence type="ECO:0000313" key="3">
    <source>
        <dbReference type="Proteomes" id="UP000000390"/>
    </source>
</evidence>
<dbReference type="HOGENOM" id="CLU_210060_0_0_2"/>
<dbReference type="OrthoDB" id="198910at2157"/>
<name>D8J6X0_HALJB</name>
<dbReference type="STRING" id="795797.HacjB3_12710"/>
<dbReference type="EMBL" id="CP002062">
    <property type="protein sequence ID" value="ADJ15923.1"/>
    <property type="molecule type" value="Genomic_DNA"/>
</dbReference>
<reference evidence="1 3" key="1">
    <citation type="journal article" date="2010" name="J. Bacteriol.">
        <title>Complete genome sequence of Halalkalicoccus jeotgali B3(T), an extremely halophilic archaeon.</title>
        <authorList>
            <person name="Roh S.W."/>
            <person name="Nam Y.D."/>
            <person name="Nam S.H."/>
            <person name="Choi S.H."/>
            <person name="Park H.S."/>
            <person name="Bae J.W."/>
        </authorList>
    </citation>
    <scope>NUCLEOTIDE SEQUENCE [LARGE SCALE GENOMIC DNA]</scope>
    <source>
        <strain evidence="1">B3</strain>
        <strain evidence="3">DSM 18796 / CECT 7217 / JCM 14584 / KCTC 4019 / B3</strain>
    </source>
</reference>
<accession>D8J6X0</accession>
<evidence type="ECO:0000313" key="4">
    <source>
        <dbReference type="Proteomes" id="UP000011645"/>
    </source>
</evidence>
<dbReference type="Proteomes" id="UP000011645">
    <property type="component" value="Unassembled WGS sequence"/>
</dbReference>
<evidence type="ECO:0000313" key="2">
    <source>
        <dbReference type="EMBL" id="ELY38019.1"/>
    </source>
</evidence>
<dbReference type="eggNOG" id="arCOG08162">
    <property type="taxonomic scope" value="Archaea"/>
</dbReference>
<dbReference type="EMBL" id="AOHV01000024">
    <property type="protein sequence ID" value="ELY38019.1"/>
    <property type="molecule type" value="Genomic_DNA"/>
</dbReference>
<keyword evidence="4" id="KW-1185">Reference proteome</keyword>
<organism evidence="1 3">
    <name type="scientific">Halalkalicoccus jeotgali (strain DSM 18796 / CECT 7217 / JCM 14584 / KCTC 4019 / B3)</name>
    <dbReference type="NCBI Taxonomy" id="795797"/>
    <lineage>
        <taxon>Archaea</taxon>
        <taxon>Methanobacteriati</taxon>
        <taxon>Methanobacteriota</taxon>
        <taxon>Stenosarchaea group</taxon>
        <taxon>Halobacteria</taxon>
        <taxon>Halobacteriales</taxon>
        <taxon>Halococcaceae</taxon>
        <taxon>Halalkalicoccus</taxon>
    </lineage>
</organism>
<reference evidence="2 4" key="2">
    <citation type="journal article" date="2014" name="PLoS Genet.">
        <title>Phylogenetically driven sequencing of extremely halophilic archaea reveals strategies for static and dynamic osmo-response.</title>
        <authorList>
            <person name="Becker E.A."/>
            <person name="Seitzer P.M."/>
            <person name="Tritt A."/>
            <person name="Larsen D."/>
            <person name="Krusor M."/>
            <person name="Yao A.I."/>
            <person name="Wu D."/>
            <person name="Madern D."/>
            <person name="Eisen J.A."/>
            <person name="Darling A.E."/>
            <person name="Facciotti M.T."/>
        </authorList>
    </citation>
    <scope>NUCLEOTIDE SEQUENCE [LARGE SCALE GENOMIC DNA]</scope>
    <source>
        <strain evidence="2">B3</strain>
        <strain evidence="4">DSM 18796 / CECT 7217 / JCM 14584 / KCTC 4019 / B3</strain>
    </source>
</reference>
<protein>
    <submittedName>
        <fullName evidence="1">Uncharacterized protein</fullName>
    </submittedName>
</protein>
<sequence length="49" mass="5642">MFERLACTCEGCDRPLTVDDPELEFRRGECRRRAYECGCGTVTITVARR</sequence>
<dbReference type="RefSeq" id="WP_008415819.1">
    <property type="nucleotide sequence ID" value="NC_014297.1"/>
</dbReference>
<dbReference type="AlphaFoldDB" id="D8J6X0"/>